<dbReference type="KEGG" id="gfm:Enr17x_21260"/>
<dbReference type="Pfam" id="PF07586">
    <property type="entry name" value="HXXSHH"/>
    <property type="match status" value="1"/>
</dbReference>
<name>A0A518IAN6_9PLAN</name>
<dbReference type="RefSeq" id="WP_145308340.1">
    <property type="nucleotide sequence ID" value="NZ_CP037452.1"/>
</dbReference>
<evidence type="ECO:0008006" key="4">
    <source>
        <dbReference type="Google" id="ProtNLM"/>
    </source>
</evidence>
<evidence type="ECO:0000256" key="1">
    <source>
        <dbReference type="SAM" id="MobiDB-lite"/>
    </source>
</evidence>
<gene>
    <name evidence="2" type="ORF">Enr17x_21260</name>
</gene>
<dbReference type="EMBL" id="CP037452">
    <property type="protein sequence ID" value="QDV50090.1"/>
    <property type="molecule type" value="Genomic_DNA"/>
</dbReference>
<keyword evidence="3" id="KW-1185">Reference proteome</keyword>
<dbReference type="Proteomes" id="UP000318313">
    <property type="component" value="Chromosome"/>
</dbReference>
<dbReference type="InterPro" id="IPR011447">
    <property type="entry name" value="DUF1552"/>
</dbReference>
<evidence type="ECO:0000313" key="2">
    <source>
        <dbReference type="EMBL" id="QDV50090.1"/>
    </source>
</evidence>
<organism evidence="2 3">
    <name type="scientific">Gimesia fumaroli</name>
    <dbReference type="NCBI Taxonomy" id="2527976"/>
    <lineage>
        <taxon>Bacteria</taxon>
        <taxon>Pseudomonadati</taxon>
        <taxon>Planctomycetota</taxon>
        <taxon>Planctomycetia</taxon>
        <taxon>Planctomycetales</taxon>
        <taxon>Planctomycetaceae</taxon>
        <taxon>Gimesia</taxon>
    </lineage>
</organism>
<feature type="region of interest" description="Disordered" evidence="1">
    <location>
        <begin position="265"/>
        <end position="284"/>
    </location>
</feature>
<protein>
    <recommendedName>
        <fullName evidence="4">DUF1552 domain-containing protein</fullName>
    </recommendedName>
</protein>
<accession>A0A518IAN6</accession>
<evidence type="ECO:0000313" key="3">
    <source>
        <dbReference type="Proteomes" id="UP000318313"/>
    </source>
</evidence>
<proteinExistence type="predicted"/>
<dbReference type="AlphaFoldDB" id="A0A518IAN6"/>
<dbReference type="OrthoDB" id="9146593at2"/>
<reference evidence="2 3" key="1">
    <citation type="submission" date="2019-03" db="EMBL/GenBank/DDBJ databases">
        <title>Deep-cultivation of Planctomycetes and their phenomic and genomic characterization uncovers novel biology.</title>
        <authorList>
            <person name="Wiegand S."/>
            <person name="Jogler M."/>
            <person name="Boedeker C."/>
            <person name="Pinto D."/>
            <person name="Vollmers J."/>
            <person name="Rivas-Marin E."/>
            <person name="Kohn T."/>
            <person name="Peeters S.H."/>
            <person name="Heuer A."/>
            <person name="Rast P."/>
            <person name="Oberbeckmann S."/>
            <person name="Bunk B."/>
            <person name="Jeske O."/>
            <person name="Meyerdierks A."/>
            <person name="Storesund J.E."/>
            <person name="Kallscheuer N."/>
            <person name="Luecker S."/>
            <person name="Lage O.M."/>
            <person name="Pohl T."/>
            <person name="Merkel B.J."/>
            <person name="Hornburger P."/>
            <person name="Mueller R.-W."/>
            <person name="Bruemmer F."/>
            <person name="Labrenz M."/>
            <person name="Spormann A.M."/>
            <person name="Op den Camp H."/>
            <person name="Overmann J."/>
            <person name="Amann R."/>
            <person name="Jetten M.S.M."/>
            <person name="Mascher T."/>
            <person name="Medema M.H."/>
            <person name="Devos D.P."/>
            <person name="Kaster A.-K."/>
            <person name="Ovreas L."/>
            <person name="Rohde M."/>
            <person name="Galperin M.Y."/>
            <person name="Jogler C."/>
        </authorList>
    </citation>
    <scope>NUCLEOTIDE SEQUENCE [LARGE SCALE GENOMIC DNA]</scope>
    <source>
        <strain evidence="2 3">Enr17</strain>
    </source>
</reference>
<sequence length="462" mass="50752">MSNYKTIDRRTCLKGMGTALALPLLDVMGWAEASEKKEFKPPVRMGFMYMPHGVIMDQFWPKDPKTFLTSPPPALASLRPVLDQCLLMKGIAGVSNGPFRGAPHALELSTWLTAALPDPDKRDEISISISADQIAANSLGAFTALPSLELATMPQTWKENQAGLNEAYYSHCSFRSPTQAVPAETNPRNVLNRLFNKKEKGDGLSANGMSSLDRSMLDLVIGGARDLRRTLSQTDQKKLDQYLDSVRSVERRIAAIEMRQKEAALEKAGIRPSRSHKNDSPPIEIKIPEGDKRSEYMQVMCDLNVLAFQTDTTRVSTYIGSTPNGVSYPELGFNDQHHSQTHHNGEKKKVDKVAAITKFNIDQFAYMVNKMHSLKEGDGTLLENCIMMWGSGLEDGDRHTRANLPFILAGSGGGAINTGRFLPDVKGNQGDLLTTLLTCIGIPLDRPVGIATKQIAEIPAKS</sequence>